<feature type="compositionally biased region" description="Low complexity" evidence="7">
    <location>
        <begin position="101"/>
        <end position="110"/>
    </location>
</feature>
<dbReference type="AlphaFoldDB" id="A0AAV8X1G8"/>
<dbReference type="InterPro" id="IPR050743">
    <property type="entry name" value="2-oxoacid_DH_E2_comp"/>
</dbReference>
<gene>
    <name evidence="10" type="ORF">NQ314_014815</name>
</gene>
<dbReference type="FunFam" id="3.30.559.10:FF:000007">
    <property type="entry name" value="Dihydrolipoamide acetyltransferase component of pyruvate dehydrogenase complex"/>
    <property type="match status" value="1"/>
</dbReference>
<proteinExistence type="inferred from homology"/>
<evidence type="ECO:0000256" key="6">
    <source>
        <dbReference type="RuleBase" id="RU003423"/>
    </source>
</evidence>
<keyword evidence="4 6" id="KW-0450">Lipoyl</keyword>
<protein>
    <recommendedName>
        <fullName evidence="6">Dihydrolipoamide acetyltransferase component of pyruvate dehydrogenase complex</fullName>
        <ecNumber evidence="6">2.3.1.-</ecNumber>
    </recommendedName>
</protein>
<dbReference type="InterPro" id="IPR023213">
    <property type="entry name" value="CAT-like_dom_sf"/>
</dbReference>
<dbReference type="PANTHER" id="PTHR43178:SF5">
    <property type="entry name" value="LIPOAMIDE ACYLTRANSFERASE COMPONENT OF BRANCHED-CHAIN ALPHA-KETO ACID DEHYDROGENASE COMPLEX, MITOCHONDRIAL"/>
    <property type="match status" value="1"/>
</dbReference>
<evidence type="ECO:0000256" key="7">
    <source>
        <dbReference type="SAM" id="MobiDB-lite"/>
    </source>
</evidence>
<dbReference type="InterPro" id="IPR000089">
    <property type="entry name" value="Biotin_lipoyl"/>
</dbReference>
<keyword evidence="11" id="KW-1185">Reference proteome</keyword>
<evidence type="ECO:0000259" key="8">
    <source>
        <dbReference type="Pfam" id="PF00198"/>
    </source>
</evidence>
<comment type="caution">
    <text evidence="10">The sequence shown here is derived from an EMBL/GenBank/DDBJ whole genome shotgun (WGS) entry which is preliminary data.</text>
</comment>
<dbReference type="GO" id="GO:0031405">
    <property type="term" value="F:lipoic acid binding"/>
    <property type="evidence" value="ECO:0007669"/>
    <property type="project" value="TreeGrafter"/>
</dbReference>
<evidence type="ECO:0000313" key="11">
    <source>
        <dbReference type="Proteomes" id="UP001162156"/>
    </source>
</evidence>
<dbReference type="Pfam" id="PF00364">
    <property type="entry name" value="Biotin_lipoyl"/>
    <property type="match status" value="1"/>
</dbReference>
<dbReference type="EMBL" id="JANEYF010004078">
    <property type="protein sequence ID" value="KAJ8932240.1"/>
    <property type="molecule type" value="Genomic_DNA"/>
</dbReference>
<evidence type="ECO:0000259" key="9">
    <source>
        <dbReference type="Pfam" id="PF00364"/>
    </source>
</evidence>
<comment type="cofactor">
    <cofactor evidence="1 6">
        <name>(R)-lipoate</name>
        <dbReference type="ChEBI" id="CHEBI:83088"/>
    </cofactor>
</comment>
<evidence type="ECO:0000256" key="3">
    <source>
        <dbReference type="ARBA" id="ARBA00022679"/>
    </source>
</evidence>
<dbReference type="SUPFAM" id="SSF51230">
    <property type="entry name" value="Single hybrid motif"/>
    <property type="match status" value="1"/>
</dbReference>
<keyword evidence="5 6" id="KW-0012">Acyltransferase</keyword>
<evidence type="ECO:0000313" key="10">
    <source>
        <dbReference type="EMBL" id="KAJ8932240.1"/>
    </source>
</evidence>
<feature type="domain" description="2-oxoacid dehydrogenase acyltransferase catalytic" evidence="8">
    <location>
        <begin position="131"/>
        <end position="299"/>
    </location>
</feature>
<evidence type="ECO:0000256" key="2">
    <source>
        <dbReference type="ARBA" id="ARBA00007317"/>
    </source>
</evidence>
<reference evidence="10" key="1">
    <citation type="journal article" date="2023" name="Insect Mol. Biol.">
        <title>Genome sequencing provides insights into the evolution of gene families encoding plant cell wall-degrading enzymes in longhorned beetles.</title>
        <authorList>
            <person name="Shin N.R."/>
            <person name="Okamura Y."/>
            <person name="Kirsch R."/>
            <person name="Pauchet Y."/>
        </authorList>
    </citation>
    <scope>NUCLEOTIDE SEQUENCE</scope>
    <source>
        <strain evidence="10">RBIC_L_NR</strain>
    </source>
</reference>
<evidence type="ECO:0000256" key="1">
    <source>
        <dbReference type="ARBA" id="ARBA00001938"/>
    </source>
</evidence>
<dbReference type="GO" id="GO:0005739">
    <property type="term" value="C:mitochondrion"/>
    <property type="evidence" value="ECO:0007669"/>
    <property type="project" value="TreeGrafter"/>
</dbReference>
<evidence type="ECO:0000256" key="4">
    <source>
        <dbReference type="ARBA" id="ARBA00022823"/>
    </source>
</evidence>
<sequence>MSIPYKKILRLPSAFGKSKLLGGRNHKVGNAIKTDQIFSNKIHRCSSLAAKVAFTLSDIGEGIREVVVKEWFVNVGDKVAQFDNICEVQSDKASVTITMEESLSSSSSSSSEEEDIQTEKLKLPEREDLISAKATSNALQRYPIVNASVDENCENIIYHKNHNIGIAMDSKAGLAVPVIKNVESLSILEIATELNRLIKSGRDGTFLPKDLTEGTFAISNIGTIGGTYTRPIILPPQVAIIALGSSQLLPRFNENGNVVAEEIVNISASADHRILDGATIAKFTQVLKKQIENPYLLFLNI</sequence>
<dbReference type="CDD" id="cd06849">
    <property type="entry name" value="lipoyl_domain"/>
    <property type="match status" value="1"/>
</dbReference>
<feature type="region of interest" description="Disordered" evidence="7">
    <location>
        <begin position="101"/>
        <end position="120"/>
    </location>
</feature>
<accession>A0AAV8X1G8</accession>
<evidence type="ECO:0000256" key="5">
    <source>
        <dbReference type="ARBA" id="ARBA00023315"/>
    </source>
</evidence>
<dbReference type="Gene3D" id="2.40.50.100">
    <property type="match status" value="1"/>
</dbReference>
<name>A0AAV8X1G8_9CUCU</name>
<dbReference type="Pfam" id="PF00198">
    <property type="entry name" value="2-oxoacid_dh"/>
    <property type="match status" value="1"/>
</dbReference>
<keyword evidence="3 6" id="KW-0808">Transferase</keyword>
<dbReference type="PANTHER" id="PTHR43178">
    <property type="entry name" value="DIHYDROLIPOAMIDE ACETYLTRANSFERASE COMPONENT OF PYRUVATE DEHYDROGENASE COMPLEX"/>
    <property type="match status" value="1"/>
</dbReference>
<comment type="similarity">
    <text evidence="2 6">Belongs to the 2-oxoacid dehydrogenase family.</text>
</comment>
<feature type="domain" description="Lipoyl-binding" evidence="9">
    <location>
        <begin position="54"/>
        <end position="101"/>
    </location>
</feature>
<dbReference type="InterPro" id="IPR001078">
    <property type="entry name" value="2-oxoacid_DH_actylTfrase"/>
</dbReference>
<dbReference type="InterPro" id="IPR011053">
    <property type="entry name" value="Single_hybrid_motif"/>
</dbReference>
<organism evidence="10 11">
    <name type="scientific">Rhamnusium bicolor</name>
    <dbReference type="NCBI Taxonomy" id="1586634"/>
    <lineage>
        <taxon>Eukaryota</taxon>
        <taxon>Metazoa</taxon>
        <taxon>Ecdysozoa</taxon>
        <taxon>Arthropoda</taxon>
        <taxon>Hexapoda</taxon>
        <taxon>Insecta</taxon>
        <taxon>Pterygota</taxon>
        <taxon>Neoptera</taxon>
        <taxon>Endopterygota</taxon>
        <taxon>Coleoptera</taxon>
        <taxon>Polyphaga</taxon>
        <taxon>Cucujiformia</taxon>
        <taxon>Chrysomeloidea</taxon>
        <taxon>Cerambycidae</taxon>
        <taxon>Lepturinae</taxon>
        <taxon>Rhagiini</taxon>
        <taxon>Rhamnusium</taxon>
    </lineage>
</organism>
<dbReference type="Proteomes" id="UP001162156">
    <property type="component" value="Unassembled WGS sequence"/>
</dbReference>
<dbReference type="SUPFAM" id="SSF52777">
    <property type="entry name" value="CoA-dependent acyltransferases"/>
    <property type="match status" value="1"/>
</dbReference>
<dbReference type="Gene3D" id="3.30.559.10">
    <property type="entry name" value="Chloramphenicol acetyltransferase-like domain"/>
    <property type="match status" value="1"/>
</dbReference>
<dbReference type="GO" id="GO:0016407">
    <property type="term" value="F:acetyltransferase activity"/>
    <property type="evidence" value="ECO:0007669"/>
    <property type="project" value="TreeGrafter"/>
</dbReference>
<dbReference type="EC" id="2.3.1.-" evidence="6"/>